<keyword evidence="3" id="KW-1185">Reference proteome</keyword>
<dbReference type="RefSeq" id="WP_184759178.1">
    <property type="nucleotide sequence ID" value="NZ_BAABEK010000056.1"/>
</dbReference>
<feature type="transmembrane region" description="Helical" evidence="1">
    <location>
        <begin position="140"/>
        <end position="161"/>
    </location>
</feature>
<evidence type="ECO:0000256" key="1">
    <source>
        <dbReference type="SAM" id="Phobius"/>
    </source>
</evidence>
<name>A0A7W7WDN6_9ACTN</name>
<organism evidence="2 3">
    <name type="scientific">Streptosporangium album</name>
    <dbReference type="NCBI Taxonomy" id="47479"/>
    <lineage>
        <taxon>Bacteria</taxon>
        <taxon>Bacillati</taxon>
        <taxon>Actinomycetota</taxon>
        <taxon>Actinomycetes</taxon>
        <taxon>Streptosporangiales</taxon>
        <taxon>Streptosporangiaceae</taxon>
        <taxon>Streptosporangium</taxon>
    </lineage>
</organism>
<feature type="transmembrane region" description="Helical" evidence="1">
    <location>
        <begin position="74"/>
        <end position="96"/>
    </location>
</feature>
<gene>
    <name evidence="2" type="ORF">FHR32_007721</name>
</gene>
<keyword evidence="1" id="KW-0472">Membrane</keyword>
<reference evidence="2 3" key="1">
    <citation type="submission" date="2020-08" db="EMBL/GenBank/DDBJ databases">
        <title>Sequencing the genomes of 1000 actinobacteria strains.</title>
        <authorList>
            <person name="Klenk H.-P."/>
        </authorList>
    </citation>
    <scope>NUCLEOTIDE SEQUENCE [LARGE SCALE GENOMIC DNA]</scope>
    <source>
        <strain evidence="2 3">DSM 43023</strain>
    </source>
</reference>
<proteinExistence type="predicted"/>
<protein>
    <submittedName>
        <fullName evidence="2">Uncharacterized protein</fullName>
    </submittedName>
</protein>
<accession>A0A7W7WDN6</accession>
<dbReference type="Proteomes" id="UP000534286">
    <property type="component" value="Unassembled WGS sequence"/>
</dbReference>
<feature type="transmembrane region" description="Helical" evidence="1">
    <location>
        <begin position="25"/>
        <end position="43"/>
    </location>
</feature>
<sequence length="162" mass="17029">MLAVVVLVLAALSWSLPVRQEVRQVAAATVVGAFMVSEILGGVGHRRMSLRWLVPTTLVNGNDATAAIRWGRSLGFGFLTDAPYAVFHVALVVPVIFGQVGVSLVVVIAFVVARAVPYLIAPIGRNASSIGDFTISGRAVLFDGARIVSAAALAATFVWMVL</sequence>
<evidence type="ECO:0000313" key="3">
    <source>
        <dbReference type="Proteomes" id="UP000534286"/>
    </source>
</evidence>
<keyword evidence="1" id="KW-1133">Transmembrane helix</keyword>
<feature type="transmembrane region" description="Helical" evidence="1">
    <location>
        <begin position="102"/>
        <end position="120"/>
    </location>
</feature>
<dbReference type="EMBL" id="JACHJU010000005">
    <property type="protein sequence ID" value="MBB4943321.1"/>
    <property type="molecule type" value="Genomic_DNA"/>
</dbReference>
<keyword evidence="1" id="KW-0812">Transmembrane</keyword>
<comment type="caution">
    <text evidence="2">The sequence shown here is derived from an EMBL/GenBank/DDBJ whole genome shotgun (WGS) entry which is preliminary data.</text>
</comment>
<dbReference type="AlphaFoldDB" id="A0A7W7WDN6"/>
<evidence type="ECO:0000313" key="2">
    <source>
        <dbReference type="EMBL" id="MBB4943321.1"/>
    </source>
</evidence>